<dbReference type="SUPFAM" id="SSF51306">
    <property type="entry name" value="LexA/Signal peptidase"/>
    <property type="match status" value="1"/>
</dbReference>
<dbReference type="PANTHER" id="PTHR43390">
    <property type="entry name" value="SIGNAL PEPTIDASE I"/>
    <property type="match status" value="1"/>
</dbReference>
<dbReference type="PROSITE" id="PS00760">
    <property type="entry name" value="SPASE_I_2"/>
    <property type="match status" value="1"/>
</dbReference>
<dbReference type="GO" id="GO:0006465">
    <property type="term" value="P:signal peptide processing"/>
    <property type="evidence" value="ECO:0007669"/>
    <property type="project" value="InterPro"/>
</dbReference>
<keyword evidence="5 7" id="KW-0378">Hydrolase</keyword>
<evidence type="ECO:0000259" key="8">
    <source>
        <dbReference type="Pfam" id="PF10502"/>
    </source>
</evidence>
<name>A0A9D1W5W2_9FIRM</name>
<dbReference type="InterPro" id="IPR019757">
    <property type="entry name" value="Pept_S26A_signal_pept_1_Lys-AS"/>
</dbReference>
<dbReference type="GO" id="GO:0005886">
    <property type="term" value="C:plasma membrane"/>
    <property type="evidence" value="ECO:0007669"/>
    <property type="project" value="UniProtKB-SubCell"/>
</dbReference>
<evidence type="ECO:0000256" key="5">
    <source>
        <dbReference type="ARBA" id="ARBA00022801"/>
    </source>
</evidence>
<dbReference type="Pfam" id="PF10502">
    <property type="entry name" value="Peptidase_S26"/>
    <property type="match status" value="1"/>
</dbReference>
<reference evidence="9" key="2">
    <citation type="submission" date="2021-04" db="EMBL/GenBank/DDBJ databases">
        <authorList>
            <person name="Gilroy R."/>
        </authorList>
    </citation>
    <scope>NUCLEOTIDE SEQUENCE</scope>
    <source>
        <strain evidence="9">ChiGjej4B4-12881</strain>
    </source>
</reference>
<dbReference type="EMBL" id="DXEU01000149">
    <property type="protein sequence ID" value="HIX52798.1"/>
    <property type="molecule type" value="Genomic_DNA"/>
</dbReference>
<dbReference type="InterPro" id="IPR000223">
    <property type="entry name" value="Pept_S26A_signal_pept_1"/>
</dbReference>
<comment type="catalytic activity">
    <reaction evidence="1 7">
        <text>Cleavage of hydrophobic, N-terminal signal or leader sequences from secreted and periplasmic proteins.</text>
        <dbReference type="EC" id="3.4.21.89"/>
    </reaction>
</comment>
<dbReference type="PRINTS" id="PR00727">
    <property type="entry name" value="LEADERPTASE"/>
</dbReference>
<comment type="subcellular location">
    <subcellularLocation>
        <location evidence="2">Cell membrane</location>
        <topology evidence="2">Single-pass type II membrane protein</topology>
    </subcellularLocation>
    <subcellularLocation>
        <location evidence="7">Membrane</location>
        <topology evidence="7">Single-pass type II membrane protein</topology>
    </subcellularLocation>
</comment>
<dbReference type="CDD" id="cd06530">
    <property type="entry name" value="S26_SPase_I"/>
    <property type="match status" value="1"/>
</dbReference>
<evidence type="ECO:0000313" key="9">
    <source>
        <dbReference type="EMBL" id="HIX52798.1"/>
    </source>
</evidence>
<proteinExistence type="inferred from homology"/>
<dbReference type="AlphaFoldDB" id="A0A9D1W5W2"/>
<evidence type="ECO:0000256" key="1">
    <source>
        <dbReference type="ARBA" id="ARBA00000677"/>
    </source>
</evidence>
<evidence type="ECO:0000256" key="2">
    <source>
        <dbReference type="ARBA" id="ARBA00004401"/>
    </source>
</evidence>
<comment type="similarity">
    <text evidence="3 7">Belongs to the peptidase S26 family.</text>
</comment>
<dbReference type="NCBIfam" id="TIGR02227">
    <property type="entry name" value="sigpep_I_bact"/>
    <property type="match status" value="1"/>
</dbReference>
<feature type="active site" evidence="6">
    <location>
        <position position="51"/>
    </location>
</feature>
<organism evidence="9 10">
    <name type="scientific">Candidatus Lachnoclostridium stercoripullorum</name>
    <dbReference type="NCBI Taxonomy" id="2838635"/>
    <lineage>
        <taxon>Bacteria</taxon>
        <taxon>Bacillati</taxon>
        <taxon>Bacillota</taxon>
        <taxon>Clostridia</taxon>
        <taxon>Lachnospirales</taxon>
        <taxon>Lachnospiraceae</taxon>
    </lineage>
</organism>
<protein>
    <recommendedName>
        <fullName evidence="4 7">Signal peptidase I</fullName>
        <ecNumber evidence="4 7">3.4.21.89</ecNumber>
    </recommendedName>
</protein>
<keyword evidence="7" id="KW-0645">Protease</keyword>
<feature type="domain" description="Peptidase S26" evidence="8">
    <location>
        <begin position="21"/>
        <end position="179"/>
    </location>
</feature>
<accession>A0A9D1W5W2</accession>
<evidence type="ECO:0000256" key="4">
    <source>
        <dbReference type="ARBA" id="ARBA00013208"/>
    </source>
</evidence>
<reference evidence="9" key="1">
    <citation type="journal article" date="2021" name="PeerJ">
        <title>Extensive microbial diversity within the chicken gut microbiome revealed by metagenomics and culture.</title>
        <authorList>
            <person name="Gilroy R."/>
            <person name="Ravi A."/>
            <person name="Getino M."/>
            <person name="Pursley I."/>
            <person name="Horton D.L."/>
            <person name="Alikhan N.F."/>
            <person name="Baker D."/>
            <person name="Gharbi K."/>
            <person name="Hall N."/>
            <person name="Watson M."/>
            <person name="Adriaenssens E.M."/>
            <person name="Foster-Nyarko E."/>
            <person name="Jarju S."/>
            <person name="Secka A."/>
            <person name="Antonio M."/>
            <person name="Oren A."/>
            <person name="Chaudhuri R.R."/>
            <person name="La Ragione R."/>
            <person name="Hildebrand F."/>
            <person name="Pallen M.J."/>
        </authorList>
    </citation>
    <scope>NUCLEOTIDE SEQUENCE</scope>
    <source>
        <strain evidence="9">ChiGjej4B4-12881</strain>
    </source>
</reference>
<keyword evidence="7" id="KW-0472">Membrane</keyword>
<sequence>MENKEKEAQEKEPFSLKKEILSWIWIIVVAAAIAFFLNTFIIANSRVPSGSMENTIMTGDRVIGSRLSYRLHDPERGDIAIFHFPDDPTGKTLYVKRVIGLPGETVDIENGQVFIDGEALDEPYIREPMIPEEPMHFEVPEGCYFMMGDNRNYSSDARYWRNHYVEKDQIIAKVLFRYFPFTEIAWLDE</sequence>
<feature type="transmembrane region" description="Helical" evidence="7">
    <location>
        <begin position="20"/>
        <end position="43"/>
    </location>
</feature>
<evidence type="ECO:0000313" key="10">
    <source>
        <dbReference type="Proteomes" id="UP000886780"/>
    </source>
</evidence>
<evidence type="ECO:0000256" key="6">
    <source>
        <dbReference type="PIRSR" id="PIRSR600223-1"/>
    </source>
</evidence>
<dbReference type="InterPro" id="IPR019533">
    <property type="entry name" value="Peptidase_S26"/>
</dbReference>
<dbReference type="GO" id="GO:0004252">
    <property type="term" value="F:serine-type endopeptidase activity"/>
    <property type="evidence" value="ECO:0007669"/>
    <property type="project" value="InterPro"/>
</dbReference>
<keyword evidence="7" id="KW-1133">Transmembrane helix</keyword>
<evidence type="ECO:0000256" key="3">
    <source>
        <dbReference type="ARBA" id="ARBA00009370"/>
    </source>
</evidence>
<comment type="caution">
    <text evidence="9">The sequence shown here is derived from an EMBL/GenBank/DDBJ whole genome shotgun (WGS) entry which is preliminary data.</text>
</comment>
<gene>
    <name evidence="9" type="primary">lepB</name>
    <name evidence="9" type="ORF">IAA28_08325</name>
</gene>
<dbReference type="EC" id="3.4.21.89" evidence="4 7"/>
<evidence type="ECO:0000256" key="7">
    <source>
        <dbReference type="RuleBase" id="RU362042"/>
    </source>
</evidence>
<keyword evidence="7" id="KW-0812">Transmembrane</keyword>
<dbReference type="PANTHER" id="PTHR43390:SF1">
    <property type="entry name" value="CHLOROPLAST PROCESSING PEPTIDASE"/>
    <property type="match status" value="1"/>
</dbReference>
<dbReference type="GO" id="GO:0009003">
    <property type="term" value="F:signal peptidase activity"/>
    <property type="evidence" value="ECO:0007669"/>
    <property type="project" value="UniProtKB-EC"/>
</dbReference>
<feature type="active site" evidence="6">
    <location>
        <position position="96"/>
    </location>
</feature>
<dbReference type="InterPro" id="IPR036286">
    <property type="entry name" value="LexA/Signal_pep-like_sf"/>
</dbReference>
<dbReference type="Proteomes" id="UP000886780">
    <property type="component" value="Unassembled WGS sequence"/>
</dbReference>
<dbReference type="Gene3D" id="2.10.109.10">
    <property type="entry name" value="Umud Fragment, subunit A"/>
    <property type="match status" value="1"/>
</dbReference>